<evidence type="ECO:0000256" key="1">
    <source>
        <dbReference type="ARBA" id="ARBA00022679"/>
    </source>
</evidence>
<keyword evidence="3" id="KW-0418">Kinase</keyword>
<dbReference type="SUPFAM" id="SSF56112">
    <property type="entry name" value="Protein kinase-like (PK-like)"/>
    <property type="match status" value="1"/>
</dbReference>
<feature type="domain" description="Protein kinase" evidence="5">
    <location>
        <begin position="73"/>
        <end position="260"/>
    </location>
</feature>
<dbReference type="PROSITE" id="PS50011">
    <property type="entry name" value="PROTEIN_KINASE_DOM"/>
    <property type="match status" value="1"/>
</dbReference>
<evidence type="ECO:0000256" key="3">
    <source>
        <dbReference type="ARBA" id="ARBA00022777"/>
    </source>
</evidence>
<dbReference type="PANTHER" id="PTHR44329">
    <property type="entry name" value="SERINE/THREONINE-PROTEIN KINASE TNNI3K-RELATED"/>
    <property type="match status" value="1"/>
</dbReference>
<dbReference type="InterPro" id="IPR001245">
    <property type="entry name" value="Ser-Thr/Tyr_kinase_cat_dom"/>
</dbReference>
<organism evidence="6 7">
    <name type="scientific">Rhizophagus irregularis (strain DAOM 197198w)</name>
    <name type="common">Glomus intraradices</name>
    <dbReference type="NCBI Taxonomy" id="1432141"/>
    <lineage>
        <taxon>Eukaryota</taxon>
        <taxon>Fungi</taxon>
        <taxon>Fungi incertae sedis</taxon>
        <taxon>Mucoromycota</taxon>
        <taxon>Glomeromycotina</taxon>
        <taxon>Glomeromycetes</taxon>
        <taxon>Glomerales</taxon>
        <taxon>Glomeraceae</taxon>
        <taxon>Rhizophagus</taxon>
    </lineage>
</organism>
<evidence type="ECO:0000256" key="4">
    <source>
        <dbReference type="ARBA" id="ARBA00022840"/>
    </source>
</evidence>
<dbReference type="Proteomes" id="UP000022910">
    <property type="component" value="Unassembled WGS sequence"/>
</dbReference>
<keyword evidence="1" id="KW-0808">Transferase</keyword>
<dbReference type="InterPro" id="IPR051681">
    <property type="entry name" value="Ser/Thr_Kinases-Pseudokinases"/>
</dbReference>
<dbReference type="EMBL" id="JEMT01016787">
    <property type="protein sequence ID" value="EXX69741.1"/>
    <property type="molecule type" value="Genomic_DNA"/>
</dbReference>
<dbReference type="PANTHER" id="PTHR44329:SF288">
    <property type="entry name" value="MITOGEN-ACTIVATED PROTEIN KINASE KINASE KINASE 20"/>
    <property type="match status" value="1"/>
</dbReference>
<evidence type="ECO:0000313" key="6">
    <source>
        <dbReference type="EMBL" id="EXX69741.1"/>
    </source>
</evidence>
<dbReference type="HOGENOM" id="CLU_000288_7_34_1"/>
<evidence type="ECO:0000259" key="5">
    <source>
        <dbReference type="PROSITE" id="PS50011"/>
    </source>
</evidence>
<dbReference type="GO" id="GO:0005524">
    <property type="term" value="F:ATP binding"/>
    <property type="evidence" value="ECO:0007669"/>
    <property type="project" value="UniProtKB-KW"/>
</dbReference>
<dbReference type="InterPro" id="IPR011009">
    <property type="entry name" value="Kinase-like_dom_sf"/>
</dbReference>
<sequence>MNKSKFNKVWICRKCKQINTGIKWCHTCNSNHFKNNFKNWTSGNDDIDKFLQNIQLSADNNFKVLEWIPYERFYNIEYIARGGFGTVYKAIWIDGYIRERDNKNQNWKRSGQYTFVALKSLNYSESVIPKILNEIILHYKTNECGSNIVQFFGITQEPRTKNYMMVLEYAINGNLRNYLDKNYNNLRWKNKIFDLCNIVVGLSQIHDQDLIHRDLHIGNILKLSLKTSICDMGLCSPESKELESTKNGYMAFYLILLPKF</sequence>
<dbReference type="InterPro" id="IPR000719">
    <property type="entry name" value="Prot_kinase_dom"/>
</dbReference>
<keyword evidence="7" id="KW-1185">Reference proteome</keyword>
<dbReference type="Pfam" id="PF07714">
    <property type="entry name" value="PK_Tyr_Ser-Thr"/>
    <property type="match status" value="1"/>
</dbReference>
<name>A0A015LB50_RHIIW</name>
<evidence type="ECO:0000256" key="2">
    <source>
        <dbReference type="ARBA" id="ARBA00022741"/>
    </source>
</evidence>
<protein>
    <submittedName>
        <fullName evidence="6">Cdc15p</fullName>
    </submittedName>
</protein>
<accession>A0A015LB50</accession>
<keyword evidence="4" id="KW-0067">ATP-binding</keyword>
<dbReference type="Gene3D" id="1.10.510.10">
    <property type="entry name" value="Transferase(Phosphotransferase) domain 1"/>
    <property type="match status" value="1"/>
</dbReference>
<dbReference type="GO" id="GO:0004674">
    <property type="term" value="F:protein serine/threonine kinase activity"/>
    <property type="evidence" value="ECO:0007669"/>
    <property type="project" value="TreeGrafter"/>
</dbReference>
<evidence type="ECO:0000313" key="7">
    <source>
        <dbReference type="Proteomes" id="UP000022910"/>
    </source>
</evidence>
<dbReference type="AlphaFoldDB" id="A0A015LB50"/>
<gene>
    <name evidence="6" type="ORF">RirG_093520</name>
</gene>
<comment type="caution">
    <text evidence="6">The sequence shown here is derived from an EMBL/GenBank/DDBJ whole genome shotgun (WGS) entry which is preliminary data.</text>
</comment>
<proteinExistence type="predicted"/>
<dbReference type="STRING" id="1432141.A0A015LB50"/>
<keyword evidence="2" id="KW-0547">Nucleotide-binding</keyword>
<reference evidence="6 7" key="1">
    <citation type="submission" date="2014-02" db="EMBL/GenBank/DDBJ databases">
        <title>Single nucleus genome sequencing reveals high similarity among nuclei of an endomycorrhizal fungus.</title>
        <authorList>
            <person name="Lin K."/>
            <person name="Geurts R."/>
            <person name="Zhang Z."/>
            <person name="Limpens E."/>
            <person name="Saunders D.G."/>
            <person name="Mu D."/>
            <person name="Pang E."/>
            <person name="Cao H."/>
            <person name="Cha H."/>
            <person name="Lin T."/>
            <person name="Zhou Q."/>
            <person name="Shang Y."/>
            <person name="Li Y."/>
            <person name="Ivanov S."/>
            <person name="Sharma T."/>
            <person name="Velzen R.V."/>
            <person name="Ruijter N.D."/>
            <person name="Aanen D.K."/>
            <person name="Win J."/>
            <person name="Kamoun S."/>
            <person name="Bisseling T."/>
            <person name="Huang S."/>
        </authorList>
    </citation>
    <scope>NUCLEOTIDE SEQUENCE [LARGE SCALE GENOMIC DNA]</scope>
    <source>
        <strain evidence="7">DAOM197198w</strain>
    </source>
</reference>